<organism evidence="2">
    <name type="scientific">Harpegnathos saltator</name>
    <name type="common">Jerdon's jumping ant</name>
    <dbReference type="NCBI Taxonomy" id="610380"/>
    <lineage>
        <taxon>Eukaryota</taxon>
        <taxon>Metazoa</taxon>
        <taxon>Ecdysozoa</taxon>
        <taxon>Arthropoda</taxon>
        <taxon>Hexapoda</taxon>
        <taxon>Insecta</taxon>
        <taxon>Pterygota</taxon>
        <taxon>Neoptera</taxon>
        <taxon>Endopterygota</taxon>
        <taxon>Hymenoptera</taxon>
        <taxon>Apocrita</taxon>
        <taxon>Aculeata</taxon>
        <taxon>Formicoidea</taxon>
        <taxon>Formicidae</taxon>
        <taxon>Ponerinae</taxon>
        <taxon>Ponerini</taxon>
        <taxon>Harpegnathos</taxon>
    </lineage>
</organism>
<dbReference type="AlphaFoldDB" id="E2BPU8"/>
<accession>E2BPU8</accession>
<name>E2BPU8_HARSA</name>
<sequence>MVKDVYEHYKSFHVTLVHQSICEKRSYHNVLSQCHYTDSLNKSESIRLALSVTFLNRIRNSARAEISPVAIFKVSFSIMRMESPISIAAGVWGKSGKSNPDLHPENFWETSAWESRQSRRLFQAHNPSIRCSALIPFPTRNLPHGPDQVNFIWTP</sequence>
<keyword evidence="2" id="KW-1185">Reference proteome</keyword>
<evidence type="ECO:0000313" key="1">
    <source>
        <dbReference type="EMBL" id="EFN82299.1"/>
    </source>
</evidence>
<protein>
    <submittedName>
        <fullName evidence="1">Uncharacterized protein</fullName>
    </submittedName>
</protein>
<dbReference type="Proteomes" id="UP000008237">
    <property type="component" value="Unassembled WGS sequence"/>
</dbReference>
<evidence type="ECO:0000313" key="2">
    <source>
        <dbReference type="Proteomes" id="UP000008237"/>
    </source>
</evidence>
<reference evidence="1 2" key="1">
    <citation type="journal article" date="2010" name="Science">
        <title>Genomic comparison of the ants Camponotus floridanus and Harpegnathos saltator.</title>
        <authorList>
            <person name="Bonasio R."/>
            <person name="Zhang G."/>
            <person name="Ye C."/>
            <person name="Mutti N.S."/>
            <person name="Fang X."/>
            <person name="Qin N."/>
            <person name="Donahue G."/>
            <person name="Yang P."/>
            <person name="Li Q."/>
            <person name="Li C."/>
            <person name="Zhang P."/>
            <person name="Huang Z."/>
            <person name="Berger S.L."/>
            <person name="Reinberg D."/>
            <person name="Wang J."/>
            <person name="Liebig J."/>
        </authorList>
    </citation>
    <scope>NUCLEOTIDE SEQUENCE [LARGE SCALE GENOMIC DNA]</scope>
    <source>
        <strain evidence="1 2">R22 G/1</strain>
    </source>
</reference>
<dbReference type="EMBL" id="GL449658">
    <property type="protein sequence ID" value="EFN82299.1"/>
    <property type="molecule type" value="Genomic_DNA"/>
</dbReference>
<gene>
    <name evidence="1" type="ORF">EAI_09274</name>
</gene>
<proteinExistence type="predicted"/>
<dbReference type="InParanoid" id="E2BPU8"/>